<feature type="region of interest" description="Disordered" evidence="1">
    <location>
        <begin position="10"/>
        <end position="53"/>
    </location>
</feature>
<reference evidence="2" key="1">
    <citation type="journal article" date="2023" name="G3 (Bethesda)">
        <title>Whole genome assembly and annotation of the endangered Caribbean coral Acropora cervicornis.</title>
        <authorList>
            <person name="Selwyn J.D."/>
            <person name="Vollmer S.V."/>
        </authorList>
    </citation>
    <scope>NUCLEOTIDE SEQUENCE</scope>
    <source>
        <strain evidence="2">K2</strain>
    </source>
</reference>
<dbReference type="AlphaFoldDB" id="A0AAD9V2S9"/>
<name>A0AAD9V2S9_ACRCE</name>
<sequence length="189" mass="21930">TSQTYFKSLCGARTRQKQSKTEDHKTACRRQGRKRDKRDHRLAALTKTDGTPTAKDEVREVLNLAYTSSDESSYEYDSDSERRVLACYKTKHLPWERTRLTKVKKCLDAVYEKGLTRRVWQSCVPRELHEEHSDRDLPEHFVEWAVRKQVPVGRGMSQSSSTSAVSVSVREDNHMPPLHSSTPRVKRQQ</sequence>
<organism evidence="2 3">
    <name type="scientific">Acropora cervicornis</name>
    <name type="common">Staghorn coral</name>
    <dbReference type="NCBI Taxonomy" id="6130"/>
    <lineage>
        <taxon>Eukaryota</taxon>
        <taxon>Metazoa</taxon>
        <taxon>Cnidaria</taxon>
        <taxon>Anthozoa</taxon>
        <taxon>Hexacorallia</taxon>
        <taxon>Scleractinia</taxon>
        <taxon>Astrocoeniina</taxon>
        <taxon>Acroporidae</taxon>
        <taxon>Acropora</taxon>
    </lineage>
</organism>
<evidence type="ECO:0000313" key="3">
    <source>
        <dbReference type="Proteomes" id="UP001249851"/>
    </source>
</evidence>
<reference evidence="2" key="2">
    <citation type="journal article" date="2023" name="Science">
        <title>Genomic signatures of disease resistance in endangered staghorn corals.</title>
        <authorList>
            <person name="Vollmer S.V."/>
            <person name="Selwyn J.D."/>
            <person name="Despard B.A."/>
            <person name="Roesel C.L."/>
        </authorList>
    </citation>
    <scope>NUCLEOTIDE SEQUENCE</scope>
    <source>
        <strain evidence="2">K2</strain>
    </source>
</reference>
<evidence type="ECO:0000256" key="1">
    <source>
        <dbReference type="SAM" id="MobiDB-lite"/>
    </source>
</evidence>
<gene>
    <name evidence="2" type="ORF">P5673_018309</name>
</gene>
<evidence type="ECO:0000313" key="2">
    <source>
        <dbReference type="EMBL" id="KAK2559174.1"/>
    </source>
</evidence>
<feature type="compositionally biased region" description="Basic residues" evidence="1">
    <location>
        <begin position="27"/>
        <end position="40"/>
    </location>
</feature>
<feature type="non-terminal residue" evidence="2">
    <location>
        <position position="189"/>
    </location>
</feature>
<proteinExistence type="predicted"/>
<comment type="caution">
    <text evidence="2">The sequence shown here is derived from an EMBL/GenBank/DDBJ whole genome shotgun (WGS) entry which is preliminary data.</text>
</comment>
<accession>A0AAD9V2S9</accession>
<feature type="region of interest" description="Disordered" evidence="1">
    <location>
        <begin position="152"/>
        <end position="189"/>
    </location>
</feature>
<dbReference type="Proteomes" id="UP001249851">
    <property type="component" value="Unassembled WGS sequence"/>
</dbReference>
<protein>
    <submittedName>
        <fullName evidence="2">Uncharacterized protein</fullName>
    </submittedName>
</protein>
<dbReference type="EMBL" id="JARQWQ010000041">
    <property type="protein sequence ID" value="KAK2559174.1"/>
    <property type="molecule type" value="Genomic_DNA"/>
</dbReference>
<feature type="compositionally biased region" description="Low complexity" evidence="1">
    <location>
        <begin position="157"/>
        <end position="168"/>
    </location>
</feature>
<keyword evidence="3" id="KW-1185">Reference proteome</keyword>